<protein>
    <recommendedName>
        <fullName evidence="7 17">Phosphoenolpyruvate-protein phosphotransferase</fullName>
        <ecNumber evidence="6 17">2.7.3.9</ecNumber>
    </recommendedName>
    <alternativeName>
        <fullName evidence="16 17">Phosphotransferase system, enzyme I</fullName>
    </alternativeName>
</protein>
<dbReference type="RefSeq" id="WP_138365074.1">
    <property type="nucleotide sequence ID" value="NZ_VCEJ01000002.1"/>
</dbReference>
<dbReference type="Proteomes" id="UP000306402">
    <property type="component" value="Unassembled WGS sequence"/>
</dbReference>
<evidence type="ECO:0000256" key="18">
    <source>
        <dbReference type="PIRSR" id="PIRSR000732-1"/>
    </source>
</evidence>
<evidence type="ECO:0000256" key="19">
    <source>
        <dbReference type="PIRSR" id="PIRSR000732-2"/>
    </source>
</evidence>
<evidence type="ECO:0000256" key="6">
    <source>
        <dbReference type="ARBA" id="ARBA00012232"/>
    </source>
</evidence>
<dbReference type="Gene3D" id="1.10.274.10">
    <property type="entry name" value="PtsI, HPr-binding domain"/>
    <property type="match status" value="1"/>
</dbReference>
<evidence type="ECO:0000256" key="2">
    <source>
        <dbReference type="ARBA" id="ARBA00001946"/>
    </source>
</evidence>
<dbReference type="PRINTS" id="PR01736">
    <property type="entry name" value="PHPHTRNFRASE"/>
</dbReference>
<feature type="binding site" evidence="19">
    <location>
        <position position="340"/>
    </location>
    <ligand>
        <name>phosphoenolpyruvate</name>
        <dbReference type="ChEBI" id="CHEBI:58702"/>
    </ligand>
</feature>
<feature type="active site" description="Proton donor" evidence="18">
    <location>
        <position position="510"/>
    </location>
</feature>
<dbReference type="OrthoDB" id="9765468at2"/>
<dbReference type="InterPro" id="IPR008279">
    <property type="entry name" value="PEP-util_enz_mobile_dom"/>
</dbReference>
<dbReference type="InterPro" id="IPR008731">
    <property type="entry name" value="PTS_EIN"/>
</dbReference>
<comment type="similarity">
    <text evidence="5 17">Belongs to the PEP-utilizing enzyme family.</text>
</comment>
<organism evidence="24 25">
    <name type="scientific">Dyadobacter luticola</name>
    <dbReference type="NCBI Taxonomy" id="1979387"/>
    <lineage>
        <taxon>Bacteria</taxon>
        <taxon>Pseudomonadati</taxon>
        <taxon>Bacteroidota</taxon>
        <taxon>Cytophagia</taxon>
        <taxon>Cytophagales</taxon>
        <taxon>Spirosomataceae</taxon>
        <taxon>Dyadobacter</taxon>
    </lineage>
</organism>
<dbReference type="PIRSF" id="PIRSF000732">
    <property type="entry name" value="PTS_enzyme_I"/>
    <property type="match status" value="1"/>
</dbReference>
<keyword evidence="25" id="KW-1185">Reference proteome</keyword>
<dbReference type="InterPro" id="IPR000121">
    <property type="entry name" value="PEP_util_C"/>
</dbReference>
<dbReference type="SUPFAM" id="SSF47831">
    <property type="entry name" value="Enzyme I of the PEP:sugar phosphotransferase system HPr-binding (sub)domain"/>
    <property type="match status" value="1"/>
</dbReference>
<keyword evidence="24" id="KW-0670">Pyruvate</keyword>
<comment type="subcellular location">
    <subcellularLocation>
        <location evidence="4 17">Cytoplasm</location>
    </subcellularLocation>
</comment>
<feature type="binding site" evidence="19">
    <location>
        <position position="304"/>
    </location>
    <ligand>
        <name>phosphoenolpyruvate</name>
        <dbReference type="ChEBI" id="CHEBI:58702"/>
    </ligand>
</feature>
<dbReference type="InterPro" id="IPR023151">
    <property type="entry name" value="PEP_util_CS"/>
</dbReference>
<evidence type="ECO:0000256" key="8">
    <source>
        <dbReference type="ARBA" id="ARBA00022448"/>
    </source>
</evidence>
<dbReference type="AlphaFoldDB" id="A0A5R9L6J7"/>
<feature type="domain" description="Phosphotransferase system enzyme I N-terminal" evidence="23">
    <location>
        <begin position="10"/>
        <end position="134"/>
    </location>
</feature>
<evidence type="ECO:0000313" key="24">
    <source>
        <dbReference type="EMBL" id="TLV03865.1"/>
    </source>
</evidence>
<dbReference type="GO" id="GO:0046872">
    <property type="term" value="F:metal ion binding"/>
    <property type="evidence" value="ECO:0007669"/>
    <property type="project" value="UniProtKB-KW"/>
</dbReference>
<dbReference type="InterPro" id="IPR036637">
    <property type="entry name" value="Phosphohistidine_dom_sf"/>
</dbReference>
<proteinExistence type="inferred from homology"/>
<evidence type="ECO:0000256" key="14">
    <source>
        <dbReference type="ARBA" id="ARBA00022777"/>
    </source>
</evidence>
<dbReference type="EMBL" id="VCEJ01000002">
    <property type="protein sequence ID" value="TLV03865.1"/>
    <property type="molecule type" value="Genomic_DNA"/>
</dbReference>
<keyword evidence="13 17" id="KW-0479">Metal-binding</keyword>
<evidence type="ECO:0000256" key="13">
    <source>
        <dbReference type="ARBA" id="ARBA00022723"/>
    </source>
</evidence>
<evidence type="ECO:0000256" key="9">
    <source>
        <dbReference type="ARBA" id="ARBA00022490"/>
    </source>
</evidence>
<feature type="domain" description="PEP-utilising enzyme C-terminal" evidence="22">
    <location>
        <begin position="262"/>
        <end position="547"/>
    </location>
</feature>
<comment type="catalytic activity">
    <reaction evidence="1 17">
        <text>L-histidyl-[protein] + phosphoenolpyruvate = N(pros)-phospho-L-histidyl-[protein] + pyruvate</text>
        <dbReference type="Rhea" id="RHEA:23880"/>
        <dbReference type="Rhea" id="RHEA-COMP:9745"/>
        <dbReference type="Rhea" id="RHEA-COMP:9746"/>
        <dbReference type="ChEBI" id="CHEBI:15361"/>
        <dbReference type="ChEBI" id="CHEBI:29979"/>
        <dbReference type="ChEBI" id="CHEBI:58702"/>
        <dbReference type="ChEBI" id="CHEBI:64837"/>
        <dbReference type="EC" id="2.7.3.9"/>
    </reaction>
</comment>
<dbReference type="SUPFAM" id="SSF52009">
    <property type="entry name" value="Phosphohistidine domain"/>
    <property type="match status" value="1"/>
</dbReference>
<dbReference type="PROSITE" id="PS00742">
    <property type="entry name" value="PEP_ENZYMES_2"/>
    <property type="match status" value="1"/>
</dbReference>
<evidence type="ECO:0000256" key="16">
    <source>
        <dbReference type="ARBA" id="ARBA00033235"/>
    </source>
</evidence>
<dbReference type="GO" id="GO:0008965">
    <property type="term" value="F:phosphoenolpyruvate-protein phosphotransferase activity"/>
    <property type="evidence" value="ECO:0007669"/>
    <property type="project" value="UniProtKB-EC"/>
</dbReference>
<keyword evidence="14 17" id="KW-0418">Kinase</keyword>
<sequence>MALKATTMIKGIGVSSGIAIGKAHVIYKQKAALTGLLLDNEEAVAIEMSKFDKAVVKSIEEVETLISEADDTWTEESIAILETQVEFLGDPQIRENVHTKISSEKKNVNDALIEVIAALVVMFQAMTDEYMRSRAADMEDIGERILRNLGQVSQAAPHEIEPGSILISQDISPSDTISMDIRHVAGFATIVGGPTSHAAIVAKARGIPAAVGLGHNLSHINQGDLLILDGLSGEMIINPDEETLGIYQQRREQYSGQLGLMKALKDVSAKTTDGQKITLVANISEAADMDLVFENGGEGVGLLRSELLFMGRESMPTEDEQFEFYKKVALKSQNKPVTIRTIDIGGDKHLPYFNLPKEQNPFLGYRAIRISLDRKELFLTQLKAILRASVFGDLRIMFPMISHVQEVRDAKKVLEMAKVELAEANIDFKPDIEVGIMIEVPSAAVMADMLAKEVDFFSIGTNDLVQYTLAVDRLNDKVSNLYDPFNPAVLRLISYVIEQGHEHHLHVSMCGELAADPLATLLLIGMDLREFSMSAISIPMIKNAIIKCSFLDAKVVFERVKRMSDSEEIKAYLRTMIP</sequence>
<keyword evidence="15 17" id="KW-0460">Magnesium</keyword>
<dbReference type="Gene3D" id="3.50.30.10">
    <property type="entry name" value="Phosphohistidine domain"/>
    <property type="match status" value="1"/>
</dbReference>
<evidence type="ECO:0000256" key="3">
    <source>
        <dbReference type="ARBA" id="ARBA00002728"/>
    </source>
</evidence>
<dbReference type="GO" id="GO:0005737">
    <property type="term" value="C:cytoplasm"/>
    <property type="evidence" value="ECO:0007669"/>
    <property type="project" value="UniProtKB-SubCell"/>
</dbReference>
<dbReference type="GO" id="GO:0009401">
    <property type="term" value="P:phosphoenolpyruvate-dependent sugar phosphotransferase system"/>
    <property type="evidence" value="ECO:0007669"/>
    <property type="project" value="UniProtKB-KW"/>
</dbReference>
<gene>
    <name evidence="24" type="primary">ptsP</name>
    <name evidence="24" type="ORF">FEN17_09800</name>
</gene>
<reference evidence="24 25" key="1">
    <citation type="submission" date="2019-05" db="EMBL/GenBank/DDBJ databases">
        <authorList>
            <person name="Qu J.-H."/>
        </authorList>
    </citation>
    <scope>NUCLEOTIDE SEQUENCE [LARGE SCALE GENOMIC DNA]</scope>
    <source>
        <strain evidence="24 25">T17</strain>
    </source>
</reference>
<dbReference type="Pfam" id="PF00391">
    <property type="entry name" value="PEP-utilizers"/>
    <property type="match status" value="1"/>
</dbReference>
<evidence type="ECO:0000256" key="20">
    <source>
        <dbReference type="PIRSR" id="PIRSR000732-3"/>
    </source>
</evidence>
<feature type="binding site" evidence="20">
    <location>
        <position position="439"/>
    </location>
    <ligand>
        <name>Mg(2+)</name>
        <dbReference type="ChEBI" id="CHEBI:18420"/>
    </ligand>
</feature>
<keyword evidence="11 17" id="KW-0808">Transferase</keyword>
<evidence type="ECO:0000256" key="7">
    <source>
        <dbReference type="ARBA" id="ARBA00016544"/>
    </source>
</evidence>
<feature type="binding site" evidence="20">
    <location>
        <position position="463"/>
    </location>
    <ligand>
        <name>Mg(2+)</name>
        <dbReference type="ChEBI" id="CHEBI:18420"/>
    </ligand>
</feature>
<dbReference type="Pfam" id="PF02896">
    <property type="entry name" value="PEP-utilizers_C"/>
    <property type="match status" value="1"/>
</dbReference>
<keyword evidence="9 17" id="KW-0963">Cytoplasm</keyword>
<evidence type="ECO:0000256" key="15">
    <source>
        <dbReference type="ARBA" id="ARBA00022842"/>
    </source>
</evidence>
<evidence type="ECO:0000256" key="17">
    <source>
        <dbReference type="PIRNR" id="PIRNR000732"/>
    </source>
</evidence>
<feature type="binding site" evidence="19">
    <location>
        <begin position="462"/>
        <end position="463"/>
    </location>
    <ligand>
        <name>phosphoenolpyruvate</name>
        <dbReference type="ChEBI" id="CHEBI:58702"/>
    </ligand>
</feature>
<dbReference type="PANTHER" id="PTHR46244">
    <property type="entry name" value="PHOSPHOENOLPYRUVATE-PROTEIN PHOSPHOTRANSFERASE"/>
    <property type="match status" value="1"/>
</dbReference>
<feature type="binding site" evidence="19">
    <location>
        <position position="473"/>
    </location>
    <ligand>
        <name>phosphoenolpyruvate</name>
        <dbReference type="ChEBI" id="CHEBI:58702"/>
    </ligand>
</feature>
<accession>A0A5R9L6J7</accession>
<dbReference type="PANTHER" id="PTHR46244:SF3">
    <property type="entry name" value="PHOSPHOENOLPYRUVATE-PROTEIN PHOSPHOTRANSFERASE"/>
    <property type="match status" value="1"/>
</dbReference>
<comment type="cofactor">
    <cofactor evidence="2 17 20">
        <name>Mg(2+)</name>
        <dbReference type="ChEBI" id="CHEBI:18420"/>
    </cofactor>
</comment>
<evidence type="ECO:0000256" key="4">
    <source>
        <dbReference type="ARBA" id="ARBA00004496"/>
    </source>
</evidence>
<evidence type="ECO:0000313" key="25">
    <source>
        <dbReference type="Proteomes" id="UP000306402"/>
    </source>
</evidence>
<dbReference type="GO" id="GO:0016301">
    <property type="term" value="F:kinase activity"/>
    <property type="evidence" value="ECO:0007669"/>
    <property type="project" value="UniProtKB-KW"/>
</dbReference>
<dbReference type="Pfam" id="PF05524">
    <property type="entry name" value="PEP-utilisers_N"/>
    <property type="match status" value="1"/>
</dbReference>
<dbReference type="InterPro" id="IPR024692">
    <property type="entry name" value="PTS_EI"/>
</dbReference>
<dbReference type="InterPro" id="IPR006318">
    <property type="entry name" value="PTS_EI-like"/>
</dbReference>
<comment type="caution">
    <text evidence="24">The sequence shown here is derived from an EMBL/GenBank/DDBJ whole genome shotgun (WGS) entry which is preliminary data.</text>
</comment>
<evidence type="ECO:0000259" key="23">
    <source>
        <dbReference type="Pfam" id="PF05524"/>
    </source>
</evidence>
<dbReference type="SUPFAM" id="SSF51621">
    <property type="entry name" value="Phosphoenolpyruvate/pyruvate domain"/>
    <property type="match status" value="1"/>
</dbReference>
<dbReference type="InterPro" id="IPR015813">
    <property type="entry name" value="Pyrv/PenolPyrv_kinase-like_dom"/>
</dbReference>
<dbReference type="EC" id="2.7.3.9" evidence="6 17"/>
<evidence type="ECO:0000256" key="5">
    <source>
        <dbReference type="ARBA" id="ARBA00007837"/>
    </source>
</evidence>
<feature type="domain" description="PEP-utilising enzyme mobile" evidence="21">
    <location>
        <begin position="160"/>
        <end position="233"/>
    </location>
</feature>
<feature type="active site" description="Tele-phosphohistidine intermediate" evidence="18">
    <location>
        <position position="197"/>
    </location>
</feature>
<dbReference type="InterPro" id="IPR036618">
    <property type="entry name" value="PtsI_HPr-bd_sf"/>
</dbReference>
<evidence type="ECO:0000256" key="11">
    <source>
        <dbReference type="ARBA" id="ARBA00022679"/>
    </source>
</evidence>
<dbReference type="InterPro" id="IPR050499">
    <property type="entry name" value="PEP-utilizing_PTS_enzyme"/>
</dbReference>
<dbReference type="Gene3D" id="3.20.20.60">
    <property type="entry name" value="Phosphoenolpyruvate-binding domains"/>
    <property type="match status" value="1"/>
</dbReference>
<keyword evidence="12 17" id="KW-0598">Phosphotransferase system</keyword>
<keyword evidence="8 17" id="KW-0813">Transport</keyword>
<dbReference type="NCBIfam" id="TIGR01417">
    <property type="entry name" value="PTS_I_fam"/>
    <property type="match status" value="1"/>
</dbReference>
<evidence type="ECO:0000259" key="22">
    <source>
        <dbReference type="Pfam" id="PF02896"/>
    </source>
</evidence>
<keyword evidence="10 17" id="KW-0762">Sugar transport</keyword>
<comment type="function">
    <text evidence="3 17">General (non sugar-specific) component of the phosphoenolpyruvate-dependent sugar phosphotransferase system (sugar PTS). This major carbohydrate active-transport system catalyzes the phosphorylation of incoming sugar substrates concomitantly with their translocation across the cell membrane. Enzyme I transfers the phosphoryl group from phosphoenolpyruvate (PEP) to the phosphoryl carrier protein (HPr).</text>
</comment>
<evidence type="ECO:0000256" key="12">
    <source>
        <dbReference type="ARBA" id="ARBA00022683"/>
    </source>
</evidence>
<evidence type="ECO:0000256" key="10">
    <source>
        <dbReference type="ARBA" id="ARBA00022597"/>
    </source>
</evidence>
<name>A0A5R9L6J7_9BACT</name>
<evidence type="ECO:0000256" key="1">
    <source>
        <dbReference type="ARBA" id="ARBA00000683"/>
    </source>
</evidence>
<evidence type="ECO:0000259" key="21">
    <source>
        <dbReference type="Pfam" id="PF00391"/>
    </source>
</evidence>
<dbReference type="InterPro" id="IPR040442">
    <property type="entry name" value="Pyrv_kinase-like_dom_sf"/>
</dbReference>